<dbReference type="InterPro" id="IPR013320">
    <property type="entry name" value="ConA-like_dom_sf"/>
</dbReference>
<dbReference type="Pfam" id="PF00643">
    <property type="entry name" value="zf-B_box"/>
    <property type="match status" value="1"/>
</dbReference>
<dbReference type="PROSITE" id="PS50188">
    <property type="entry name" value="B302_SPRY"/>
    <property type="match status" value="1"/>
</dbReference>
<dbReference type="SMART" id="SM00449">
    <property type="entry name" value="SPRY"/>
    <property type="match status" value="1"/>
</dbReference>
<feature type="region of interest" description="Disordered" evidence="5">
    <location>
        <begin position="1"/>
        <end position="31"/>
    </location>
</feature>
<keyword evidence="4" id="KW-0175">Coiled coil</keyword>
<feature type="domain" description="B30.2/SPRY" evidence="7">
    <location>
        <begin position="225"/>
        <end position="424"/>
    </location>
</feature>
<evidence type="ECO:0000259" key="7">
    <source>
        <dbReference type="PROSITE" id="PS50188"/>
    </source>
</evidence>
<dbReference type="Proteomes" id="UP000298787">
    <property type="component" value="Chromosome 3"/>
</dbReference>
<keyword evidence="1 3" id="KW-0863">Zinc-finger</keyword>
<protein>
    <submittedName>
        <fullName evidence="8">Nuclear factor 7, ovary</fullName>
    </submittedName>
</protein>
<evidence type="ECO:0000313" key="8">
    <source>
        <dbReference type="EMBL" id="TKS68989.1"/>
    </source>
</evidence>
<feature type="region of interest" description="Disordered" evidence="5">
    <location>
        <begin position="474"/>
        <end position="534"/>
    </location>
</feature>
<feature type="compositionally biased region" description="Basic and acidic residues" evidence="5">
    <location>
        <begin position="474"/>
        <end position="488"/>
    </location>
</feature>
<dbReference type="SMART" id="SM00589">
    <property type="entry name" value="PRY"/>
    <property type="match status" value="1"/>
</dbReference>
<sequence length="534" mass="59758">MASNLETLTTGSPSMSCRPLTGAEAEGLASPPWSVASPEWCEEHGESLSMFCLDDLEPLCKQCAALSHAGHRVYLLTEAATDCKEELRTSLNGLKKRMTHFEKVTETCEHASRHNQAEAKLTEELMKKEFESLHQFLREEEAARLCALREKREEKKREAEEQTDRMNQVIKSLEEKIQLIEEELDAGGDGVQFLEHYQDTMSSTWIGSKEPQKVCRPLLDVAEHLGNLQYAVWEKMKHIAPYTPVTLDPRTAGQSLRVSPELNNVSIIPGPSQGLDVAVPANPERFHPYSCILAREGFDSGVHCWDIEVGDTSNWTVGVAAESVSRRTEFEACPEAGLWCISLRDGKYRALTTPSQDLNLDNSNHLRRVRVRLECDEGMLAFLNADDETHLFTFRYVCTEKVYPYFESISLGGGLAVLAQNVNISVGCDHVFEGATAIAEEHPIMKSESCRESDIKTTLTNSNSEMSECGCVTKDKNKSDKQTKHTTKDQLIQTKPTGKEKTKGNRPAVKKQSSKPRFGLTYHISLNSAKHHDQ</sequence>
<dbReference type="PANTHER" id="PTHR24103">
    <property type="entry name" value="E3 UBIQUITIN-PROTEIN LIGASE TRIM"/>
    <property type="match status" value="1"/>
</dbReference>
<keyword evidence="2" id="KW-0862">Zinc</keyword>
<dbReference type="EMBL" id="CM014080">
    <property type="protein sequence ID" value="TKS68989.1"/>
    <property type="molecule type" value="Genomic_DNA"/>
</dbReference>
<keyword evidence="9" id="KW-1185">Reference proteome</keyword>
<dbReference type="AlphaFoldDB" id="A0A4U5U4K7"/>
<evidence type="ECO:0000256" key="1">
    <source>
        <dbReference type="ARBA" id="ARBA00022771"/>
    </source>
</evidence>
<organism evidence="8 9">
    <name type="scientific">Collichthys lucidus</name>
    <name type="common">Big head croaker</name>
    <name type="synonym">Sciaena lucida</name>
    <dbReference type="NCBI Taxonomy" id="240159"/>
    <lineage>
        <taxon>Eukaryota</taxon>
        <taxon>Metazoa</taxon>
        <taxon>Chordata</taxon>
        <taxon>Craniata</taxon>
        <taxon>Vertebrata</taxon>
        <taxon>Euteleostomi</taxon>
        <taxon>Actinopterygii</taxon>
        <taxon>Neopterygii</taxon>
        <taxon>Teleostei</taxon>
        <taxon>Neoteleostei</taxon>
        <taxon>Acanthomorphata</taxon>
        <taxon>Eupercaria</taxon>
        <taxon>Sciaenidae</taxon>
        <taxon>Collichthys</taxon>
    </lineage>
</organism>
<dbReference type="STRING" id="240159.A0A4U5U4K7"/>
<evidence type="ECO:0000256" key="3">
    <source>
        <dbReference type="PROSITE-ProRule" id="PRU00024"/>
    </source>
</evidence>
<dbReference type="SMART" id="SM00336">
    <property type="entry name" value="BBOX"/>
    <property type="match status" value="1"/>
</dbReference>
<dbReference type="InterPro" id="IPR043136">
    <property type="entry name" value="B30.2/SPRY_sf"/>
</dbReference>
<dbReference type="SUPFAM" id="SSF57845">
    <property type="entry name" value="B-box zinc-binding domain"/>
    <property type="match status" value="1"/>
</dbReference>
<proteinExistence type="predicted"/>
<evidence type="ECO:0000256" key="4">
    <source>
        <dbReference type="SAM" id="Coils"/>
    </source>
</evidence>
<feature type="compositionally biased region" description="Polar residues" evidence="5">
    <location>
        <begin position="1"/>
        <end position="15"/>
    </location>
</feature>
<evidence type="ECO:0000313" key="9">
    <source>
        <dbReference type="Proteomes" id="UP000298787"/>
    </source>
</evidence>
<dbReference type="GO" id="GO:0008270">
    <property type="term" value="F:zinc ion binding"/>
    <property type="evidence" value="ECO:0007669"/>
    <property type="project" value="UniProtKB-KW"/>
</dbReference>
<evidence type="ECO:0000256" key="2">
    <source>
        <dbReference type="ARBA" id="ARBA00022833"/>
    </source>
</evidence>
<dbReference type="Gene3D" id="2.60.120.920">
    <property type="match status" value="1"/>
</dbReference>
<gene>
    <name evidence="8" type="ORF">D9C73_003053</name>
</gene>
<dbReference type="PRINTS" id="PR01407">
    <property type="entry name" value="BUTYPHLNCDUF"/>
</dbReference>
<dbReference type="InterPro" id="IPR001870">
    <property type="entry name" value="B30.2/SPRY"/>
</dbReference>
<dbReference type="SUPFAM" id="SSF49899">
    <property type="entry name" value="Concanavalin A-like lectins/glucanases"/>
    <property type="match status" value="1"/>
</dbReference>
<dbReference type="InterPro" id="IPR003879">
    <property type="entry name" value="Butyrophylin_SPRY"/>
</dbReference>
<dbReference type="InterPro" id="IPR000315">
    <property type="entry name" value="Znf_B-box"/>
</dbReference>
<dbReference type="PROSITE" id="PS50119">
    <property type="entry name" value="ZF_BBOX"/>
    <property type="match status" value="1"/>
</dbReference>
<dbReference type="Gene3D" id="3.30.160.60">
    <property type="entry name" value="Classic Zinc Finger"/>
    <property type="match status" value="1"/>
</dbReference>
<feature type="domain" description="B box-type" evidence="6">
    <location>
        <begin position="36"/>
        <end position="76"/>
    </location>
</feature>
<dbReference type="InterPro" id="IPR050143">
    <property type="entry name" value="TRIM/RBCC"/>
</dbReference>
<dbReference type="InterPro" id="IPR003877">
    <property type="entry name" value="SPRY_dom"/>
</dbReference>
<keyword evidence="1 3" id="KW-0479">Metal-binding</keyword>
<dbReference type="Pfam" id="PF13765">
    <property type="entry name" value="PRY"/>
    <property type="match status" value="1"/>
</dbReference>
<name>A0A4U5U4K7_COLLU</name>
<dbReference type="InterPro" id="IPR006574">
    <property type="entry name" value="PRY"/>
</dbReference>
<reference evidence="8 9" key="1">
    <citation type="submission" date="2019-01" db="EMBL/GenBank/DDBJ databases">
        <title>Genome Assembly of Collichthys lucidus.</title>
        <authorList>
            <person name="Cai M."/>
            <person name="Xiao S."/>
        </authorList>
    </citation>
    <scope>NUCLEOTIDE SEQUENCE [LARGE SCALE GENOMIC DNA]</scope>
    <source>
        <strain evidence="8">JT15FE1705JMU</strain>
        <tissue evidence="8">Muscle</tissue>
    </source>
</reference>
<feature type="coiled-coil region" evidence="4">
    <location>
        <begin position="142"/>
        <end position="183"/>
    </location>
</feature>
<evidence type="ECO:0000259" key="6">
    <source>
        <dbReference type="PROSITE" id="PS50119"/>
    </source>
</evidence>
<accession>A0A4U5U4K7</accession>
<dbReference type="Pfam" id="PF00622">
    <property type="entry name" value="SPRY"/>
    <property type="match status" value="1"/>
</dbReference>
<evidence type="ECO:0000256" key="5">
    <source>
        <dbReference type="SAM" id="MobiDB-lite"/>
    </source>
</evidence>